<feature type="domain" description="HNH nuclease" evidence="1">
    <location>
        <begin position="192"/>
        <end position="244"/>
    </location>
</feature>
<dbReference type="Proteomes" id="UP000231987">
    <property type="component" value="Unassembled WGS sequence"/>
</dbReference>
<protein>
    <recommendedName>
        <fullName evidence="1">HNH nuclease domain-containing protein</fullName>
    </recommendedName>
</protein>
<evidence type="ECO:0000313" key="2">
    <source>
        <dbReference type="EMBL" id="PJR10680.1"/>
    </source>
</evidence>
<dbReference type="InterPro" id="IPR003615">
    <property type="entry name" value="HNH_nuc"/>
</dbReference>
<comment type="caution">
    <text evidence="2">The sequence shown here is derived from an EMBL/GenBank/DDBJ whole genome shotgun (WGS) entry which is preliminary data.</text>
</comment>
<accession>A0A2J0YUR5</accession>
<dbReference type="Pfam" id="PF13391">
    <property type="entry name" value="HNH_2"/>
    <property type="match status" value="1"/>
</dbReference>
<evidence type="ECO:0000313" key="3">
    <source>
        <dbReference type="Proteomes" id="UP000231987"/>
    </source>
</evidence>
<reference evidence="2 3" key="1">
    <citation type="submission" date="2017-06" db="EMBL/GenBank/DDBJ databases">
        <title>Ensifer strains isolated from leguminous trees and herbs display diverse denitrification phenotypes with some acting as strong N2O sinks.</title>
        <authorList>
            <person name="Woliy K."/>
            <person name="Mania D."/>
            <person name="Bakken L.R."/>
            <person name="Frostegard A."/>
        </authorList>
    </citation>
    <scope>NUCLEOTIDE SEQUENCE [LARGE SCALE GENOMIC DNA]</scope>
    <source>
        <strain evidence="2 3">AC50a</strain>
    </source>
</reference>
<sequence length="291" mass="32103">MRIAKTRTAESEGRGLGVGMDELSLPYEDLGIELPDYKKEDGSAASQPFSRSNHALFRRKALKSDGNGVGPRTEYFKKHLVSIFEQIGRPVPYRFKDHLGRKRSMDGGCLKFVGPDGQDIAEFVEQDGYIVAVTPKPVLIAQYGAMGPVAADLELLTKDTSLGETQRKQLIDARLGQGQFRSAVLVIWQGSCAVTSCNLPAVLRASHIVAWRAASHTERLDPENGLPLVATLDALFDTGLISFNDQGELLTKPSLQHHPNLVDPGMRLARSPSSKMRAYLSRHRRYNGFED</sequence>
<evidence type="ECO:0000259" key="1">
    <source>
        <dbReference type="Pfam" id="PF13391"/>
    </source>
</evidence>
<organism evidence="2 3">
    <name type="scientific">Rhizobium meliloti</name>
    <name type="common">Ensifer meliloti</name>
    <name type="synonym">Sinorhizobium meliloti</name>
    <dbReference type="NCBI Taxonomy" id="382"/>
    <lineage>
        <taxon>Bacteria</taxon>
        <taxon>Pseudomonadati</taxon>
        <taxon>Pseudomonadota</taxon>
        <taxon>Alphaproteobacteria</taxon>
        <taxon>Hyphomicrobiales</taxon>
        <taxon>Rhizobiaceae</taxon>
        <taxon>Sinorhizobium/Ensifer group</taxon>
        <taxon>Sinorhizobium</taxon>
    </lineage>
</organism>
<name>A0A2J0YUR5_RHIML</name>
<gene>
    <name evidence="2" type="ORF">CEJ86_28920</name>
</gene>
<dbReference type="AlphaFoldDB" id="A0A2J0YUR5"/>
<proteinExistence type="predicted"/>
<dbReference type="EMBL" id="NJGD01000022">
    <property type="protein sequence ID" value="PJR10680.1"/>
    <property type="molecule type" value="Genomic_DNA"/>
</dbReference>